<dbReference type="RefSeq" id="XP_031377828.1">
    <property type="nucleotide sequence ID" value="XM_031521968.1"/>
</dbReference>
<sequence length="490" mass="56292">MVTYILYLVTTFLVLGCGFVFGFLRKVNEWMYLRKLGEKRHFLPPGDMGLPWAGKMLSFLWAFRSSDPDSMISSFISRYGRTGIYKTLLFGKPTVIVCAPETCIRALADEKDFKLGYPETTQELIGRFHDVSNAKHKRLRRLTAAPITGSESLSRYIDIVQEVITASLDEWASLDRPIEFFTEIKKAAFKVVMHVFLGSEETDDAFAEKLSLLYTDVNQGLNALGLNFPGSSFYRARKAKKELEKIIHKLVDRRISMREKNDAVDRTMDLLDLLIAEEDEDGSKLDKEEIADILHLYLLASHESTAYAMMWVMICLHENPKTLEKAREEQVQMLKRRDPTKKGLSIQEIKQMSYLSKVIDEMLRRVNIAAALYREANTDVTMNGYIIPKGWKVLASLRAVHMDPENHIEPKEFNPSRWENQRSKAGAFIPFGAGSRFCPGNEFAKLEIFILLHHFLLNYELERSNPKCPVVYFPAPKPKDNFQARIKRVV</sequence>
<dbReference type="GO" id="GO:0016020">
    <property type="term" value="C:membrane"/>
    <property type="evidence" value="ECO:0007669"/>
    <property type="project" value="UniProtKB-SubCell"/>
</dbReference>
<evidence type="ECO:0000256" key="13">
    <source>
        <dbReference type="SAM" id="Phobius"/>
    </source>
</evidence>
<dbReference type="GO" id="GO:0005506">
    <property type="term" value="F:iron ion binding"/>
    <property type="evidence" value="ECO:0007669"/>
    <property type="project" value="InterPro"/>
</dbReference>
<evidence type="ECO:0000256" key="8">
    <source>
        <dbReference type="ARBA" id="ARBA00023002"/>
    </source>
</evidence>
<name>A0A6P8C9V9_PUNGR</name>
<accession>A0A6P8C9V9</accession>
<keyword evidence="7 13" id="KW-1133">Transmembrane helix</keyword>
<dbReference type="GeneID" id="116193176"/>
<dbReference type="GO" id="GO:0051777">
    <property type="term" value="F:ent-kaurenoic acid monooxygenase activity"/>
    <property type="evidence" value="ECO:0007669"/>
    <property type="project" value="TreeGrafter"/>
</dbReference>
<evidence type="ECO:0000256" key="6">
    <source>
        <dbReference type="ARBA" id="ARBA00022723"/>
    </source>
</evidence>
<gene>
    <name evidence="15" type="primary">LOC116193176</name>
</gene>
<keyword evidence="14" id="KW-1185">Reference proteome</keyword>
<dbReference type="InterPro" id="IPR002401">
    <property type="entry name" value="Cyt_P450_E_grp-I"/>
</dbReference>
<evidence type="ECO:0000256" key="12">
    <source>
        <dbReference type="RuleBase" id="RU000461"/>
    </source>
</evidence>
<keyword evidence="4 11" id="KW-0349">Heme</keyword>
<dbReference type="PANTHER" id="PTHR24286:SF199">
    <property type="entry name" value="CYTOCHROME P450 88D6"/>
    <property type="match status" value="1"/>
</dbReference>
<dbReference type="PRINTS" id="PR00463">
    <property type="entry name" value="EP450I"/>
</dbReference>
<evidence type="ECO:0000256" key="3">
    <source>
        <dbReference type="ARBA" id="ARBA00010617"/>
    </source>
</evidence>
<reference evidence="15" key="2">
    <citation type="submission" date="2025-08" db="UniProtKB">
        <authorList>
            <consortium name="RefSeq"/>
        </authorList>
    </citation>
    <scope>IDENTIFICATION</scope>
    <source>
        <tissue evidence="15">Leaf</tissue>
    </source>
</reference>
<keyword evidence="5 13" id="KW-0812">Transmembrane</keyword>
<keyword evidence="9 11" id="KW-0408">Iron</keyword>
<dbReference type="OrthoDB" id="1470350at2759"/>
<comment type="cofactor">
    <cofactor evidence="1 11">
        <name>heme</name>
        <dbReference type="ChEBI" id="CHEBI:30413"/>
    </cofactor>
</comment>
<dbReference type="Proteomes" id="UP000515151">
    <property type="component" value="Chromosome 1"/>
</dbReference>
<comment type="subcellular location">
    <subcellularLocation>
        <location evidence="2">Membrane</location>
        <topology evidence="2">Single-pass membrane protein</topology>
    </subcellularLocation>
</comment>
<dbReference type="AlphaFoldDB" id="A0A6P8C9V9"/>
<keyword evidence="8 12" id="KW-0560">Oxidoreductase</keyword>
<dbReference type="GO" id="GO:0020037">
    <property type="term" value="F:heme binding"/>
    <property type="evidence" value="ECO:0007669"/>
    <property type="project" value="InterPro"/>
</dbReference>
<protein>
    <submittedName>
        <fullName evidence="15">Ent-kaurenoic acid oxidase 2-like</fullName>
    </submittedName>
</protein>
<feature type="binding site" description="axial binding residue" evidence="11">
    <location>
        <position position="438"/>
    </location>
    <ligand>
        <name>heme</name>
        <dbReference type="ChEBI" id="CHEBI:30413"/>
    </ligand>
    <ligandPart>
        <name>Fe</name>
        <dbReference type="ChEBI" id="CHEBI:18248"/>
    </ligandPart>
</feature>
<feature type="transmembrane region" description="Helical" evidence="13">
    <location>
        <begin position="6"/>
        <end position="24"/>
    </location>
</feature>
<comment type="similarity">
    <text evidence="3 12">Belongs to the cytochrome P450 family.</text>
</comment>
<keyword evidence="6 11" id="KW-0479">Metal-binding</keyword>
<evidence type="ECO:0000256" key="1">
    <source>
        <dbReference type="ARBA" id="ARBA00001971"/>
    </source>
</evidence>
<evidence type="ECO:0000313" key="15">
    <source>
        <dbReference type="RefSeq" id="XP_031377828.1"/>
    </source>
</evidence>
<dbReference type="SMR" id="A0A6P8C9V9"/>
<dbReference type="GO" id="GO:0005783">
    <property type="term" value="C:endoplasmic reticulum"/>
    <property type="evidence" value="ECO:0007669"/>
    <property type="project" value="TreeGrafter"/>
</dbReference>
<dbReference type="SUPFAM" id="SSF48264">
    <property type="entry name" value="Cytochrome P450"/>
    <property type="match status" value="1"/>
</dbReference>
<keyword evidence="10 13" id="KW-0472">Membrane</keyword>
<evidence type="ECO:0000256" key="11">
    <source>
        <dbReference type="PIRSR" id="PIRSR602401-1"/>
    </source>
</evidence>
<evidence type="ECO:0000256" key="4">
    <source>
        <dbReference type="ARBA" id="ARBA00022617"/>
    </source>
</evidence>
<dbReference type="InterPro" id="IPR036396">
    <property type="entry name" value="Cyt_P450_sf"/>
</dbReference>
<dbReference type="PANTHER" id="PTHR24286">
    <property type="entry name" value="CYTOCHROME P450 26"/>
    <property type="match status" value="1"/>
</dbReference>
<evidence type="ECO:0000256" key="9">
    <source>
        <dbReference type="ARBA" id="ARBA00023004"/>
    </source>
</evidence>
<dbReference type="PRINTS" id="PR00385">
    <property type="entry name" value="P450"/>
</dbReference>
<proteinExistence type="inferred from homology"/>
<dbReference type="GO" id="GO:0010268">
    <property type="term" value="P:brassinosteroid homeostasis"/>
    <property type="evidence" value="ECO:0007669"/>
    <property type="project" value="TreeGrafter"/>
</dbReference>
<evidence type="ECO:0000256" key="5">
    <source>
        <dbReference type="ARBA" id="ARBA00022692"/>
    </source>
</evidence>
<evidence type="ECO:0000256" key="7">
    <source>
        <dbReference type="ARBA" id="ARBA00022989"/>
    </source>
</evidence>
<evidence type="ECO:0000313" key="14">
    <source>
        <dbReference type="Proteomes" id="UP000515151"/>
    </source>
</evidence>
<dbReference type="Gene3D" id="1.10.630.10">
    <property type="entry name" value="Cytochrome P450"/>
    <property type="match status" value="1"/>
</dbReference>
<evidence type="ECO:0000256" key="2">
    <source>
        <dbReference type="ARBA" id="ARBA00004167"/>
    </source>
</evidence>
<dbReference type="GO" id="GO:0016125">
    <property type="term" value="P:sterol metabolic process"/>
    <property type="evidence" value="ECO:0007669"/>
    <property type="project" value="TreeGrafter"/>
</dbReference>
<dbReference type="InterPro" id="IPR001128">
    <property type="entry name" value="Cyt_P450"/>
</dbReference>
<evidence type="ECO:0000256" key="10">
    <source>
        <dbReference type="ARBA" id="ARBA00023136"/>
    </source>
</evidence>
<dbReference type="Pfam" id="PF00067">
    <property type="entry name" value="p450"/>
    <property type="match status" value="1"/>
</dbReference>
<organism evidence="14 15">
    <name type="scientific">Punica granatum</name>
    <name type="common">Pomegranate</name>
    <dbReference type="NCBI Taxonomy" id="22663"/>
    <lineage>
        <taxon>Eukaryota</taxon>
        <taxon>Viridiplantae</taxon>
        <taxon>Streptophyta</taxon>
        <taxon>Embryophyta</taxon>
        <taxon>Tracheophyta</taxon>
        <taxon>Spermatophyta</taxon>
        <taxon>Magnoliopsida</taxon>
        <taxon>eudicotyledons</taxon>
        <taxon>Gunneridae</taxon>
        <taxon>Pentapetalae</taxon>
        <taxon>rosids</taxon>
        <taxon>malvids</taxon>
        <taxon>Myrtales</taxon>
        <taxon>Lythraceae</taxon>
        <taxon>Punica</taxon>
    </lineage>
</organism>
<keyword evidence="12" id="KW-0503">Monooxygenase</keyword>
<dbReference type="InterPro" id="IPR017972">
    <property type="entry name" value="Cyt_P450_CS"/>
</dbReference>
<dbReference type="GO" id="GO:0016132">
    <property type="term" value="P:brassinosteroid biosynthetic process"/>
    <property type="evidence" value="ECO:0007669"/>
    <property type="project" value="TreeGrafter"/>
</dbReference>
<reference evidence="14" key="1">
    <citation type="journal article" date="2020" name="Plant Biotechnol. J.">
        <title>The pomegranate (Punica granatum L.) draft genome dissects genetic divergence between soft- and hard-seeded cultivars.</title>
        <authorList>
            <person name="Luo X."/>
            <person name="Li H."/>
            <person name="Wu Z."/>
            <person name="Yao W."/>
            <person name="Zhao P."/>
            <person name="Cao D."/>
            <person name="Yu H."/>
            <person name="Li K."/>
            <person name="Poudel K."/>
            <person name="Zhao D."/>
            <person name="Zhang F."/>
            <person name="Xia X."/>
            <person name="Chen L."/>
            <person name="Wang Q."/>
            <person name="Jing D."/>
            <person name="Cao S."/>
        </authorList>
    </citation>
    <scope>NUCLEOTIDE SEQUENCE [LARGE SCALE GENOMIC DNA]</scope>
    <source>
        <strain evidence="14">cv. Tunisia</strain>
    </source>
</reference>
<dbReference type="PROSITE" id="PS00086">
    <property type="entry name" value="CYTOCHROME_P450"/>
    <property type="match status" value="1"/>
</dbReference>